<keyword evidence="2" id="KW-0805">Transcription regulation</keyword>
<keyword evidence="4" id="KW-0804">Transcription</keyword>
<evidence type="ECO:0000313" key="10">
    <source>
        <dbReference type="Proteomes" id="UP001432027"/>
    </source>
</evidence>
<sequence length="531" mass="59460">MDQFDLDPHYFVSDPFMSGESDPHIGNMIDSYIINYDQQALDEDFPMFTNDLLPEDMFADDIMNKLDEQEAEQANTYTTMNAEHAYAATSSRDGYDDILNAAVDASGIYPYESFEPAFDHTPAIPIHPTQQKQTIVAPTPYRAQSNIGNSLGGKTIVKAPIMKSQSGARNGNVRFNRLTPPSSFSLSSSSPSSSPSPSPASSPIRRTSTVRSSLGERSRKYSPLNLTDEEKRVAKQMNCVFPDYEPLTRQEKSNLAKVRRKIRNKISAQNSRRRKQDYVEELERELDIVKQDLREEIEMREREKSSMMGQIRKLQAALAQSSKRGKQAGTCFAVLILSACLLVAPNISPLIYKNIPSGDEDMLQERVEAINDVLPGRSRTLMEYSPSSPLMVEAPFQCPPPSLAAYGQEAEVYDSRCQLPSKKTRSLLSKGARFVNNQYQRRVPYNNNVVNSSKKEWVYPSQQPIDHYDVKYSPSSSSSASSPEYNSATSDDGYGVGGGVYRPGTAPANRTKKPEVRTQHIYRTMYNAEPI</sequence>
<comment type="caution">
    <text evidence="9">The sequence shown here is derived from an EMBL/GenBank/DDBJ whole genome shotgun (WGS) entry which is preliminary data.</text>
</comment>
<dbReference type="InterPro" id="IPR046347">
    <property type="entry name" value="bZIP_sf"/>
</dbReference>
<name>A0AAV5ULP1_9BILA</name>
<protein>
    <recommendedName>
        <fullName evidence="8">BZIP domain-containing protein</fullName>
    </recommendedName>
</protein>
<keyword evidence="10" id="KW-1185">Reference proteome</keyword>
<dbReference type="GO" id="GO:0005789">
    <property type="term" value="C:endoplasmic reticulum membrane"/>
    <property type="evidence" value="ECO:0007669"/>
    <property type="project" value="UniProtKB-SubCell"/>
</dbReference>
<dbReference type="InterPro" id="IPR051381">
    <property type="entry name" value="CREB_ATF_subfamily"/>
</dbReference>
<dbReference type="GO" id="GO:0000978">
    <property type="term" value="F:RNA polymerase II cis-regulatory region sequence-specific DNA binding"/>
    <property type="evidence" value="ECO:0007669"/>
    <property type="project" value="TreeGrafter"/>
</dbReference>
<dbReference type="GO" id="GO:0000981">
    <property type="term" value="F:DNA-binding transcription factor activity, RNA polymerase II-specific"/>
    <property type="evidence" value="ECO:0007669"/>
    <property type="project" value="TreeGrafter"/>
</dbReference>
<dbReference type="SMART" id="SM00338">
    <property type="entry name" value="BRLZ"/>
    <property type="match status" value="1"/>
</dbReference>
<keyword evidence="5" id="KW-0539">Nucleus</keyword>
<feature type="coiled-coil region" evidence="6">
    <location>
        <begin position="265"/>
        <end position="310"/>
    </location>
</feature>
<evidence type="ECO:0000256" key="5">
    <source>
        <dbReference type="ARBA" id="ARBA00023242"/>
    </source>
</evidence>
<feature type="compositionally biased region" description="Low complexity" evidence="7">
    <location>
        <begin position="472"/>
        <end position="493"/>
    </location>
</feature>
<dbReference type="PANTHER" id="PTHR45996:SF3">
    <property type="entry name" value="CREB-H TRANSCRIPTION FACTOR HOMOLOG LET-607"/>
    <property type="match status" value="1"/>
</dbReference>
<evidence type="ECO:0000256" key="6">
    <source>
        <dbReference type="SAM" id="Coils"/>
    </source>
</evidence>
<dbReference type="Gene3D" id="1.20.5.170">
    <property type="match status" value="1"/>
</dbReference>
<feature type="region of interest" description="Disordered" evidence="7">
    <location>
        <begin position="165"/>
        <end position="227"/>
    </location>
</feature>
<keyword evidence="3" id="KW-0238">DNA-binding</keyword>
<evidence type="ECO:0000256" key="3">
    <source>
        <dbReference type="ARBA" id="ARBA00023125"/>
    </source>
</evidence>
<dbReference type="EMBL" id="BTSX01000006">
    <property type="protein sequence ID" value="GMT07341.1"/>
    <property type="molecule type" value="Genomic_DNA"/>
</dbReference>
<proteinExistence type="predicted"/>
<accession>A0AAV5ULP1</accession>
<dbReference type="InterPro" id="IPR004827">
    <property type="entry name" value="bZIP"/>
</dbReference>
<comment type="subcellular location">
    <subcellularLocation>
        <location evidence="1">Endoplasmic reticulum membrane</location>
        <topology evidence="1">Single-pass type II membrane protein</topology>
    </subcellularLocation>
</comment>
<evidence type="ECO:0000256" key="2">
    <source>
        <dbReference type="ARBA" id="ARBA00023015"/>
    </source>
</evidence>
<dbReference type="Pfam" id="PF00170">
    <property type="entry name" value="bZIP_1"/>
    <property type="match status" value="1"/>
</dbReference>
<dbReference type="GO" id="GO:0005634">
    <property type="term" value="C:nucleus"/>
    <property type="evidence" value="ECO:0007669"/>
    <property type="project" value="TreeGrafter"/>
</dbReference>
<dbReference type="PANTHER" id="PTHR45996">
    <property type="entry name" value="AGAP001464-PB"/>
    <property type="match status" value="1"/>
</dbReference>
<dbReference type="Proteomes" id="UP001432027">
    <property type="component" value="Unassembled WGS sequence"/>
</dbReference>
<gene>
    <name evidence="9" type="ORF">PENTCL1PPCAC_29515</name>
</gene>
<evidence type="ECO:0000256" key="1">
    <source>
        <dbReference type="ARBA" id="ARBA00004648"/>
    </source>
</evidence>
<dbReference type="AlphaFoldDB" id="A0AAV5ULP1"/>
<evidence type="ECO:0000256" key="7">
    <source>
        <dbReference type="SAM" id="MobiDB-lite"/>
    </source>
</evidence>
<evidence type="ECO:0000259" key="8">
    <source>
        <dbReference type="PROSITE" id="PS00036"/>
    </source>
</evidence>
<feature type="domain" description="BZIP" evidence="8">
    <location>
        <begin position="259"/>
        <end position="274"/>
    </location>
</feature>
<feature type="region of interest" description="Disordered" evidence="7">
    <location>
        <begin position="468"/>
        <end position="531"/>
    </location>
</feature>
<organism evidence="9 10">
    <name type="scientific">Pristionchus entomophagus</name>
    <dbReference type="NCBI Taxonomy" id="358040"/>
    <lineage>
        <taxon>Eukaryota</taxon>
        <taxon>Metazoa</taxon>
        <taxon>Ecdysozoa</taxon>
        <taxon>Nematoda</taxon>
        <taxon>Chromadorea</taxon>
        <taxon>Rhabditida</taxon>
        <taxon>Rhabditina</taxon>
        <taxon>Diplogasteromorpha</taxon>
        <taxon>Diplogasteroidea</taxon>
        <taxon>Neodiplogasteridae</taxon>
        <taxon>Pristionchus</taxon>
    </lineage>
</organism>
<evidence type="ECO:0000256" key="4">
    <source>
        <dbReference type="ARBA" id="ARBA00023163"/>
    </source>
</evidence>
<evidence type="ECO:0000313" key="9">
    <source>
        <dbReference type="EMBL" id="GMT07341.1"/>
    </source>
</evidence>
<dbReference type="SUPFAM" id="SSF57959">
    <property type="entry name" value="Leucine zipper domain"/>
    <property type="match status" value="1"/>
</dbReference>
<feature type="compositionally biased region" description="Low complexity" evidence="7">
    <location>
        <begin position="180"/>
        <end position="193"/>
    </location>
</feature>
<reference evidence="9" key="1">
    <citation type="submission" date="2023-10" db="EMBL/GenBank/DDBJ databases">
        <title>Genome assembly of Pristionchus species.</title>
        <authorList>
            <person name="Yoshida K."/>
            <person name="Sommer R.J."/>
        </authorList>
    </citation>
    <scope>NUCLEOTIDE SEQUENCE</scope>
    <source>
        <strain evidence="9">RS0144</strain>
    </source>
</reference>
<dbReference type="PROSITE" id="PS00036">
    <property type="entry name" value="BZIP_BASIC"/>
    <property type="match status" value="1"/>
</dbReference>
<keyword evidence="6" id="KW-0175">Coiled coil</keyword>